<evidence type="ECO:0008006" key="4">
    <source>
        <dbReference type="Google" id="ProtNLM"/>
    </source>
</evidence>
<feature type="transmembrane region" description="Helical" evidence="1">
    <location>
        <begin position="73"/>
        <end position="93"/>
    </location>
</feature>
<gene>
    <name evidence="2" type="ORF">GCM10009546_01670</name>
</gene>
<evidence type="ECO:0000313" key="3">
    <source>
        <dbReference type="Proteomes" id="UP001501427"/>
    </source>
</evidence>
<keyword evidence="1" id="KW-0472">Membrane</keyword>
<keyword evidence="1" id="KW-0812">Transmembrane</keyword>
<sequence>MEVFAIILAPCLVIFWGLPVGMWWLPRRFCPPLVRMAGRSTVRAGLLTASVQVGGLLAFSSVTYLIAEYLTGAVPVWLVAILFTLVGMVYTPLIGMAFPDRSGPAYAELRRHLREAGATVGQERAFAWVGGPFTFLGMAVVLPGSLLVFGLL</sequence>
<accession>A0ABN1DGX6</accession>
<feature type="transmembrane region" description="Helical" evidence="1">
    <location>
        <begin position="6"/>
        <end position="25"/>
    </location>
</feature>
<protein>
    <recommendedName>
        <fullName evidence="4">MFS transporter</fullName>
    </recommendedName>
</protein>
<dbReference type="Proteomes" id="UP001501427">
    <property type="component" value="Unassembled WGS sequence"/>
</dbReference>
<proteinExistence type="predicted"/>
<dbReference type="EMBL" id="BAAAHD010000001">
    <property type="protein sequence ID" value="GAA0543278.1"/>
    <property type="molecule type" value="Genomic_DNA"/>
</dbReference>
<feature type="transmembrane region" description="Helical" evidence="1">
    <location>
        <begin position="46"/>
        <end position="67"/>
    </location>
</feature>
<evidence type="ECO:0000313" key="2">
    <source>
        <dbReference type="EMBL" id="GAA0543278.1"/>
    </source>
</evidence>
<keyword evidence="3" id="KW-1185">Reference proteome</keyword>
<name>A0ABN1DGX6_9ACTN</name>
<feature type="transmembrane region" description="Helical" evidence="1">
    <location>
        <begin position="125"/>
        <end position="149"/>
    </location>
</feature>
<reference evidence="2 3" key="1">
    <citation type="journal article" date="2019" name="Int. J. Syst. Evol. Microbiol.">
        <title>The Global Catalogue of Microorganisms (GCM) 10K type strain sequencing project: providing services to taxonomists for standard genome sequencing and annotation.</title>
        <authorList>
            <consortium name="The Broad Institute Genomics Platform"/>
            <consortium name="The Broad Institute Genome Sequencing Center for Infectious Disease"/>
            <person name="Wu L."/>
            <person name="Ma J."/>
        </authorList>
    </citation>
    <scope>NUCLEOTIDE SEQUENCE [LARGE SCALE GENOMIC DNA]</scope>
    <source>
        <strain evidence="2 3">JCM 10667</strain>
    </source>
</reference>
<organism evidence="2 3">
    <name type="scientific">Actinomadura livida</name>
    <dbReference type="NCBI Taxonomy" id="79909"/>
    <lineage>
        <taxon>Bacteria</taxon>
        <taxon>Bacillati</taxon>
        <taxon>Actinomycetota</taxon>
        <taxon>Actinomycetes</taxon>
        <taxon>Streptosporangiales</taxon>
        <taxon>Thermomonosporaceae</taxon>
        <taxon>Actinomadura</taxon>
    </lineage>
</organism>
<keyword evidence="1" id="KW-1133">Transmembrane helix</keyword>
<evidence type="ECO:0000256" key="1">
    <source>
        <dbReference type="SAM" id="Phobius"/>
    </source>
</evidence>
<comment type="caution">
    <text evidence="2">The sequence shown here is derived from an EMBL/GenBank/DDBJ whole genome shotgun (WGS) entry which is preliminary data.</text>
</comment>